<name>A0ACC2WMK3_9TREE</name>
<evidence type="ECO:0000313" key="2">
    <source>
        <dbReference type="Proteomes" id="UP001241377"/>
    </source>
</evidence>
<accession>A0ACC2WMK3</accession>
<dbReference type="EMBL" id="JASBWR010000003">
    <property type="protein sequence ID" value="KAJ9112974.1"/>
    <property type="molecule type" value="Genomic_DNA"/>
</dbReference>
<proteinExistence type="predicted"/>
<reference evidence="1" key="1">
    <citation type="submission" date="2023-04" db="EMBL/GenBank/DDBJ databases">
        <title>Draft Genome sequencing of Naganishia species isolated from polar environments using Oxford Nanopore Technology.</title>
        <authorList>
            <person name="Leo P."/>
            <person name="Venkateswaran K."/>
        </authorList>
    </citation>
    <scope>NUCLEOTIDE SEQUENCE</scope>
    <source>
        <strain evidence="1">MNA-CCFEE 5261</strain>
    </source>
</reference>
<keyword evidence="2" id="KW-1185">Reference proteome</keyword>
<evidence type="ECO:0000313" key="1">
    <source>
        <dbReference type="EMBL" id="KAJ9112974.1"/>
    </source>
</evidence>
<gene>
    <name evidence="1" type="ORF">QFC19_000531</name>
</gene>
<comment type="caution">
    <text evidence="1">The sequence shown here is derived from an EMBL/GenBank/DDBJ whole genome shotgun (WGS) entry which is preliminary data.</text>
</comment>
<organism evidence="1 2">
    <name type="scientific">Naganishia cerealis</name>
    <dbReference type="NCBI Taxonomy" id="610337"/>
    <lineage>
        <taxon>Eukaryota</taxon>
        <taxon>Fungi</taxon>
        <taxon>Dikarya</taxon>
        <taxon>Basidiomycota</taxon>
        <taxon>Agaricomycotina</taxon>
        <taxon>Tremellomycetes</taxon>
        <taxon>Filobasidiales</taxon>
        <taxon>Filobasidiaceae</taxon>
        <taxon>Naganishia</taxon>
    </lineage>
</organism>
<dbReference type="Proteomes" id="UP001241377">
    <property type="component" value="Unassembled WGS sequence"/>
</dbReference>
<protein>
    <submittedName>
        <fullName evidence="1">Uncharacterized protein</fullName>
    </submittedName>
</protein>
<sequence length="914" mass="105881">MKFGESLSEGLVPEWKGQYLDYKLGKKMVKAASKRMQEDFDSRKPNDLTPLLDAERQGTVPDSYNIDDPNLNESEMQQQPETRASTKSGPSSIKFPFLGSKDKATSLKEKDQFTEWLDEELAKVELFYREREQEIYERFLLLQDQLYQLREQKKVNRTVAAKHNRESHRIAHVPQTEAVYHTVNELAFHTRSALSMLQRLELPSLPSTVFLKQWRKKRRSDDVSMTDEYIYDPNSAQNRIRNGLSFDNDDESSIDSEGQKALSVTSGSDESASQVPDAIRENNSLNTRRDYSVKKQYRVPYLYARKQLKDAMLEYYRSLALLRSYRILNRTAFRKITKKFDKATGSSVCKKTMGKIDKEAYFQTSDMLDKLTTQVEELYITFFDQGTSDRKHSLEKLKSMTYALNNTDIRQPTYYPSLFLAGILLGFGIPLFVLGLYTALHATLSGQLPEGKFLLQVWGGFFLVNLITILFGINLYVFDLFRINYKFIFEFNIATALDLKQFFLLPCLGFALLSLLAWFSFNDYWPSDFPGRDWPWIFFGIMLVIFLWPGSQLYGSSRRWLQVALWRLLLSGFYPVEFRDFFLGDILCSLTYSSGNIPFFFCLYAHHWRGIIGGGKNTCSSSSSRVMGFFSSLPSILRFLQCARRYMDTGDWFPHLANMSKYMITTIYYCLLSVYRIDRTNQTRAAFIFFACINSLYTSSWDIFMDWSLMQPQAKHFLLRDTLFFKNPLVYYLAMVTNVILRFQWIFYAFFSNQVQQSAVTSFCIALAEIVRRFIWIFFRMENEHRTNVILFRASRDAPLPYPISPHMEMAAKKLVNLRYNSVGGANTDWVNNNVRHGGTSTATGTSRGRESGRSGDTGTIQSGAKLSRRKSTIANISDAVNRAHIKDFQRRRVSYVEEDYSDDEEDGEQSEAN</sequence>